<reference evidence="1 2" key="1">
    <citation type="submission" date="2020-07" db="EMBL/GenBank/DDBJ databases">
        <title>Complete genome sequence of Klebsiella pneumoniae phage Miami.</title>
        <authorList>
            <person name="Mora D.A."/>
            <person name="Lessor L."/>
            <person name="Gill J."/>
            <person name="Liu M."/>
        </authorList>
    </citation>
    <scope>NUCLEOTIDE SEQUENCE [LARGE SCALE GENOMIC DNA]</scope>
</reference>
<name>A0A873WM39_9CAUD</name>
<dbReference type="Gene3D" id="3.40.50.300">
    <property type="entry name" value="P-loop containing nucleotide triphosphate hydrolases"/>
    <property type="match status" value="1"/>
</dbReference>
<protein>
    <submittedName>
        <fullName evidence="1">Nucleoside triphosphate hydrolase</fullName>
    </submittedName>
</protein>
<dbReference type="Proteomes" id="UP000662782">
    <property type="component" value="Segment"/>
</dbReference>
<proteinExistence type="predicted"/>
<keyword evidence="1" id="KW-0378">Hydrolase</keyword>
<accession>A0A873WM39</accession>
<evidence type="ECO:0000313" key="2">
    <source>
        <dbReference type="Proteomes" id="UP000662782"/>
    </source>
</evidence>
<evidence type="ECO:0000313" key="1">
    <source>
        <dbReference type="EMBL" id="QPB09155.1"/>
    </source>
</evidence>
<keyword evidence="2" id="KW-1185">Reference proteome</keyword>
<dbReference type="GO" id="GO:0016787">
    <property type="term" value="F:hydrolase activity"/>
    <property type="evidence" value="ECO:0007669"/>
    <property type="project" value="UniProtKB-KW"/>
</dbReference>
<gene>
    <name evidence="1" type="ORF">CPT_Miami_060</name>
</gene>
<dbReference type="PANTHER" id="PTHR32114:SF2">
    <property type="entry name" value="ABC TRANSPORTER ABCH.3"/>
    <property type="match status" value="1"/>
</dbReference>
<dbReference type="SUPFAM" id="SSF52540">
    <property type="entry name" value="P-loop containing nucleoside triphosphate hydrolases"/>
    <property type="match status" value="1"/>
</dbReference>
<dbReference type="PANTHER" id="PTHR32114">
    <property type="entry name" value="ABC TRANSPORTER ABCH.3"/>
    <property type="match status" value="1"/>
</dbReference>
<dbReference type="InterPro" id="IPR027417">
    <property type="entry name" value="P-loop_NTPase"/>
</dbReference>
<sequence length="824" mass="94324">MIVKLILKGYIPLNTKGVEYFETDQLGLMNILIGRNGHGKSSILNEASPMPPENADYVEDGYKYVEIINKGKRYYLESFTGSKSKHSFKDSEGNELNSGGTQAVQKELVKQYFDLTPLYFKVLTAINENYRFTALGVAERKFLLMDLYPNDTKYALIVYNKIKSAYSDTVGALKNQSQRLIEEQQRVSALGGKTKEELLHDISQLDKRINEIVYLQGELNGTANVSGDLRLEIEDFNSKVKSLLVMGMTTGTLSRQQLIASIESLKASLVYHETQQKMYQTQLNDISSAMSGLELKDHDPKQFETQLLDLEYRHAVLETVLNDSEELIKREPFISEHRERLINLAPGFRTLIDRINLIPLCSNPELTTSQYQNWLDKSEQIFNEGKQSRVELEHVQHQLKHYRDASEVQCPECSSQFKPGFDKTYESKLIKQEDGLKSTIAHLTSKYKQYKQTLALDQEWFSQMRALEQYVESSHEAKFLLHLLSEYKVGYEPADRLINVIKTLTTTLDYKKQQDALTEEINVLKTRINVFKTNNMEEALAAYSLSEERLGDSNRAIRRCMTLMREHQKTLKDYDAYEITIDAVREGQARILDLLRDEGKVSLHRRLNEVMSSLLPQKDEVMSLMIRQESLKTLVGSIEDNIANLKKRQSDLKILMDGLCPKKGYIGELMKDFITAICANMNAVIRDIWSTPLFVKPCVNKKGEMDYNFPVINGDSSRTASDVAKCSGGEKEIINFAFRLVVSRYVKYDSPLFLDEVGVNMDEYHRGRFFDYVKRLMATGKIDQCFMISHYSSQYGLMDNANIIALNTEGLTVPPNVNLSTTIR</sequence>
<dbReference type="EMBL" id="MT701590">
    <property type="protein sequence ID" value="QPB09155.1"/>
    <property type="molecule type" value="Genomic_DNA"/>
</dbReference>
<organism evidence="1 2">
    <name type="scientific">Klebsiella phage Miami</name>
    <dbReference type="NCBI Taxonomy" id="2767581"/>
    <lineage>
        <taxon>Viruses</taxon>
        <taxon>Duplodnaviria</taxon>
        <taxon>Heunggongvirae</taxon>
        <taxon>Uroviricota</taxon>
        <taxon>Caudoviricetes</taxon>
        <taxon>Chimalliviridae</taxon>
        <taxon>Miamivirus</taxon>
        <taxon>Miamivirus miami</taxon>
    </lineage>
</organism>